<dbReference type="PANTHER" id="PTHR30349:SF90">
    <property type="entry name" value="TYROSINE RECOMBINASE XERD"/>
    <property type="match status" value="1"/>
</dbReference>
<dbReference type="Proteomes" id="UP001606210">
    <property type="component" value="Unassembled WGS sequence"/>
</dbReference>
<proteinExistence type="predicted"/>
<evidence type="ECO:0000259" key="3">
    <source>
        <dbReference type="PROSITE" id="PS51898"/>
    </source>
</evidence>
<feature type="domain" description="Tyr recombinase" evidence="3">
    <location>
        <begin position="224"/>
        <end position="408"/>
    </location>
</feature>
<accession>A0ABW7FAF3</accession>
<evidence type="ECO:0000313" key="5">
    <source>
        <dbReference type="Proteomes" id="UP001606210"/>
    </source>
</evidence>
<comment type="caution">
    <text evidence="4">The sequence shown here is derived from an EMBL/GenBank/DDBJ whole genome shotgun (WGS) entry which is preliminary data.</text>
</comment>
<evidence type="ECO:0000256" key="2">
    <source>
        <dbReference type="ARBA" id="ARBA00023172"/>
    </source>
</evidence>
<organism evidence="4 5">
    <name type="scientific">Pelomonas parva</name>
    <dbReference type="NCBI Taxonomy" id="3299032"/>
    <lineage>
        <taxon>Bacteria</taxon>
        <taxon>Pseudomonadati</taxon>
        <taxon>Pseudomonadota</taxon>
        <taxon>Betaproteobacteria</taxon>
        <taxon>Burkholderiales</taxon>
        <taxon>Sphaerotilaceae</taxon>
        <taxon>Roseateles</taxon>
    </lineage>
</organism>
<dbReference type="PANTHER" id="PTHR30349">
    <property type="entry name" value="PHAGE INTEGRASE-RELATED"/>
    <property type="match status" value="1"/>
</dbReference>
<keyword evidence="5" id="KW-1185">Reference proteome</keyword>
<protein>
    <submittedName>
        <fullName evidence="4">Tyrosine-type recombinase/integrase</fullName>
    </submittedName>
</protein>
<dbReference type="InterPro" id="IPR011010">
    <property type="entry name" value="DNA_brk_join_enz"/>
</dbReference>
<reference evidence="4 5" key="1">
    <citation type="submission" date="2024-08" db="EMBL/GenBank/DDBJ databases">
        <authorList>
            <person name="Lu H."/>
        </authorList>
    </citation>
    <scope>NUCLEOTIDE SEQUENCE [LARGE SCALE GENOMIC DNA]</scope>
    <source>
        <strain evidence="4 5">LYH14W</strain>
    </source>
</reference>
<evidence type="ECO:0000313" key="4">
    <source>
        <dbReference type="EMBL" id="MFG6433059.1"/>
    </source>
</evidence>
<dbReference type="InterPro" id="IPR002104">
    <property type="entry name" value="Integrase_catalytic"/>
</dbReference>
<dbReference type="SUPFAM" id="SSF56349">
    <property type="entry name" value="DNA breaking-rejoining enzymes"/>
    <property type="match status" value="1"/>
</dbReference>
<keyword evidence="2" id="KW-0233">DNA recombination</keyword>
<dbReference type="PROSITE" id="PS51898">
    <property type="entry name" value="TYR_RECOMBINASE"/>
    <property type="match status" value="1"/>
</dbReference>
<name>A0ABW7FAF3_9BURK</name>
<dbReference type="InterPro" id="IPR013762">
    <property type="entry name" value="Integrase-like_cat_sf"/>
</dbReference>
<keyword evidence="1" id="KW-0229">DNA integration</keyword>
<evidence type="ECO:0000256" key="1">
    <source>
        <dbReference type="ARBA" id="ARBA00022908"/>
    </source>
</evidence>
<gene>
    <name evidence="4" type="ORF">ACG00Y_24305</name>
</gene>
<dbReference type="Pfam" id="PF00589">
    <property type="entry name" value="Phage_integrase"/>
    <property type="match status" value="1"/>
</dbReference>
<sequence>MSRTMDRALTLVRSAQGPIAPHLEAFAASLIDQQYSTFCVHHKVYRVAQFSAWLTQRSHGTAALVVDETLADLYLREALSDRTRSRGIARFELQQLLCFLRERGLVPAPVSGPADPVEEAIRCFAAHLREVRGLADRTIELYCEFAVQFLRSRFGRDPVDMRALLPTDVIEHVQRQAKRMPARRLKLVITALRSLLGYGQMCGEVLPQIVAAVPSVASWATTPALPRAISAEHARLAIESCKLHTPVGRRDRAVLLLLARLGLRSCEVAALLLDDVDWAAGCLCVRGKGGRAGLVPLPPDVGEAIAAYLQDGRPASEDRHVFLRSRAPIRAFRNSAVAVASIVKHALERAGIDAPHEGAHQFRHALAVGLLRQGASLPEIGELLRHRSPQVTTVYARVDLIALRALAPAWPGGAR</sequence>
<dbReference type="InterPro" id="IPR050090">
    <property type="entry name" value="Tyrosine_recombinase_XerCD"/>
</dbReference>
<dbReference type="EMBL" id="JBIGHV010000011">
    <property type="protein sequence ID" value="MFG6433059.1"/>
    <property type="molecule type" value="Genomic_DNA"/>
</dbReference>
<dbReference type="RefSeq" id="WP_394483444.1">
    <property type="nucleotide sequence ID" value="NZ_JBIGHV010000011.1"/>
</dbReference>
<dbReference type="Gene3D" id="1.10.443.10">
    <property type="entry name" value="Intergrase catalytic core"/>
    <property type="match status" value="1"/>
</dbReference>